<dbReference type="NCBIfam" id="NF040588">
    <property type="entry name" value="FxsC_Nterm"/>
    <property type="match status" value="1"/>
</dbReference>
<feature type="domain" description="TIR" evidence="2">
    <location>
        <begin position="15"/>
        <end position="114"/>
    </location>
</feature>
<protein>
    <recommendedName>
        <fullName evidence="2">TIR domain-containing protein</fullName>
    </recommendedName>
</protein>
<reference evidence="4" key="1">
    <citation type="submission" date="2015-10" db="EMBL/GenBank/DDBJ databases">
        <authorList>
            <person name="Ju K.-S."/>
            <person name="Doroghazi J.R."/>
            <person name="Metcalf W.W."/>
        </authorList>
    </citation>
    <scope>NUCLEOTIDE SEQUENCE [LARGE SCALE GENOMIC DNA]</scope>
    <source>
        <strain evidence="4">NRRL 3151</strain>
    </source>
</reference>
<proteinExistence type="predicted"/>
<dbReference type="InterPro" id="IPR047603">
    <property type="entry name" value="FxsC_N"/>
</dbReference>
<dbReference type="RefSeq" id="WP_062700386.1">
    <property type="nucleotide sequence ID" value="NZ_LLZG01000047.1"/>
</dbReference>
<keyword evidence="4" id="KW-1185">Reference proteome</keyword>
<dbReference type="NCBIfam" id="TIGR04276">
    <property type="entry name" value="FxsC_Cterm"/>
    <property type="match status" value="1"/>
</dbReference>
<evidence type="ECO:0000313" key="3">
    <source>
        <dbReference type="EMBL" id="KUL42777.1"/>
    </source>
</evidence>
<dbReference type="Gene3D" id="3.40.50.10140">
    <property type="entry name" value="Toll/interleukin-1 receptor homology (TIR) domain"/>
    <property type="match status" value="1"/>
</dbReference>
<evidence type="ECO:0000313" key="4">
    <source>
        <dbReference type="Proteomes" id="UP000053923"/>
    </source>
</evidence>
<evidence type="ECO:0000259" key="2">
    <source>
        <dbReference type="Pfam" id="PF13676"/>
    </source>
</evidence>
<feature type="region of interest" description="Disordered" evidence="1">
    <location>
        <begin position="403"/>
        <end position="424"/>
    </location>
</feature>
<dbReference type="SUPFAM" id="SSF52200">
    <property type="entry name" value="Toll/Interleukin receptor TIR domain"/>
    <property type="match status" value="1"/>
</dbReference>
<dbReference type="Proteomes" id="UP000053923">
    <property type="component" value="Unassembled WGS sequence"/>
</dbReference>
<dbReference type="InterPro" id="IPR035897">
    <property type="entry name" value="Toll_tir_struct_dom_sf"/>
</dbReference>
<accession>A0A0X3VED4</accession>
<dbReference type="AlphaFoldDB" id="A0A0X3VED4"/>
<dbReference type="InterPro" id="IPR026367">
    <property type="entry name" value="FxsC_C"/>
</dbReference>
<sequence length="424" mass="47837">MRQQPDRSDRQAPYFFLSYAHTPRFDASADPDHWVHQLFRDLCDYIMALTDHPPGQPIGFMAREMRIGERWSDRLSEALATCRVFVPLYSPRYFVSDVCGKEWWAFSQRQEHRRSRGATADPAIVPALWVPVQSEQLPDAAEALQYDHEKFGRDYATEGLYGLMKLRMFRDEYERAVYQLARAIVVTAEQNPIPTGEPLDFADLPNAFGRRSGSRRLRIVVAAPSMQELPRGRSPHCYGPSAVDWNPYRVSDADATRPLAEFAAEEVRRLDYRTAIQPLSEAADGLLTDRPPDGPTLVLLDRWALADPGQRELLARVDLAAQPWVSVIVPWNRSDPDNTSAAYELQTVLEKTLPRTIQRGRSVSRAATGGVPSLEAFAAILPTVIQWAAAQFIRYAPVHPPKGPAIARPRLRGPLEEATDDRRA</sequence>
<dbReference type="EMBL" id="LLZG01000047">
    <property type="protein sequence ID" value="KUL42777.1"/>
    <property type="molecule type" value="Genomic_DNA"/>
</dbReference>
<dbReference type="InterPro" id="IPR000157">
    <property type="entry name" value="TIR_dom"/>
</dbReference>
<gene>
    <name evidence="3" type="ORF">ADL12_09005</name>
</gene>
<organism evidence="3 4">
    <name type="scientific">Streptomyces regalis</name>
    <dbReference type="NCBI Taxonomy" id="68262"/>
    <lineage>
        <taxon>Bacteria</taxon>
        <taxon>Bacillati</taxon>
        <taxon>Actinomycetota</taxon>
        <taxon>Actinomycetes</taxon>
        <taxon>Kitasatosporales</taxon>
        <taxon>Streptomycetaceae</taxon>
        <taxon>Streptomyces</taxon>
    </lineage>
</organism>
<dbReference type="GO" id="GO:0007165">
    <property type="term" value="P:signal transduction"/>
    <property type="evidence" value="ECO:0007669"/>
    <property type="project" value="InterPro"/>
</dbReference>
<dbReference type="Pfam" id="PF13676">
    <property type="entry name" value="TIR_2"/>
    <property type="match status" value="1"/>
</dbReference>
<comment type="caution">
    <text evidence="3">The sequence shown here is derived from an EMBL/GenBank/DDBJ whole genome shotgun (WGS) entry which is preliminary data.</text>
</comment>
<name>A0A0X3VED4_9ACTN</name>
<evidence type="ECO:0000256" key="1">
    <source>
        <dbReference type="SAM" id="MobiDB-lite"/>
    </source>
</evidence>